<evidence type="ECO:0000256" key="9">
    <source>
        <dbReference type="RuleBase" id="RU365004"/>
    </source>
</evidence>
<evidence type="ECO:0000256" key="1">
    <source>
        <dbReference type="ARBA" id="ARBA00002653"/>
    </source>
</evidence>
<dbReference type="InterPro" id="IPR015943">
    <property type="entry name" value="WD40/YVTN_repeat-like_dom_sf"/>
</dbReference>
<dbReference type="InterPro" id="IPR036322">
    <property type="entry name" value="WD40_repeat_dom_sf"/>
</dbReference>
<keyword evidence="5" id="KW-0677">Repeat</keyword>
<dbReference type="InterPro" id="IPR019775">
    <property type="entry name" value="WD40_repeat_CS"/>
</dbReference>
<feature type="compositionally biased region" description="Basic residues" evidence="10">
    <location>
        <begin position="53"/>
        <end position="62"/>
    </location>
</feature>
<keyword evidence="4 8" id="KW-0853">WD repeat</keyword>
<dbReference type="Gene3D" id="2.130.10.10">
    <property type="entry name" value="YVTN repeat-like/Quinoprotein amine dehydrogenase"/>
    <property type="match status" value="1"/>
</dbReference>
<evidence type="ECO:0000256" key="4">
    <source>
        <dbReference type="ARBA" id="ARBA00022574"/>
    </source>
</evidence>
<dbReference type="SMR" id="A0A0J6XZL3"/>
<reference evidence="12" key="1">
    <citation type="journal article" date="2010" name="Genome Res.">
        <title>Population genomic sequencing of Coccidioides fungi reveals recent hybridization and transposon control.</title>
        <authorList>
            <person name="Neafsey D.E."/>
            <person name="Barker B.M."/>
            <person name="Sharpton T.J."/>
            <person name="Stajich J.E."/>
            <person name="Park D.J."/>
            <person name="Whiston E."/>
            <person name="Hung C.-Y."/>
            <person name="McMahan C."/>
            <person name="White J."/>
            <person name="Sykes S."/>
            <person name="Heiman D."/>
            <person name="Young S."/>
            <person name="Zeng Q."/>
            <person name="Abouelleil A."/>
            <person name="Aftuck L."/>
            <person name="Bessette D."/>
            <person name="Brown A."/>
            <person name="FitzGerald M."/>
            <person name="Lui A."/>
            <person name="Macdonald J.P."/>
            <person name="Priest M."/>
            <person name="Orbach M.J."/>
            <person name="Galgiani J.N."/>
            <person name="Kirkland T.N."/>
            <person name="Cole G.T."/>
            <person name="Birren B.W."/>
            <person name="Henn M.R."/>
            <person name="Taylor J.W."/>
            <person name="Rounsley S.D."/>
        </authorList>
    </citation>
    <scope>NUCLEOTIDE SEQUENCE [LARGE SCALE GENOMIC DNA]</scope>
    <source>
        <strain evidence="12">RMSCC 2394</strain>
    </source>
</reference>
<protein>
    <recommendedName>
        <fullName evidence="3 9">DNA damage-binding protein CMR1</fullName>
    </recommendedName>
</protein>
<dbReference type="GO" id="GO:0005634">
    <property type="term" value="C:nucleus"/>
    <property type="evidence" value="ECO:0007669"/>
    <property type="project" value="TreeGrafter"/>
</dbReference>
<dbReference type="GO" id="GO:0006974">
    <property type="term" value="P:DNA damage response"/>
    <property type="evidence" value="ECO:0007669"/>
    <property type="project" value="UniProtKB-KW"/>
</dbReference>
<dbReference type="Pfam" id="PF00400">
    <property type="entry name" value="WD40"/>
    <property type="match status" value="3"/>
</dbReference>
<dbReference type="GO" id="GO:0003677">
    <property type="term" value="F:DNA binding"/>
    <property type="evidence" value="ECO:0007669"/>
    <property type="project" value="UniProtKB-UniRule"/>
</dbReference>
<proteinExistence type="inferred from homology"/>
<evidence type="ECO:0000256" key="10">
    <source>
        <dbReference type="SAM" id="MobiDB-lite"/>
    </source>
</evidence>
<accession>A0A0J6XZL3</accession>
<evidence type="ECO:0000256" key="3">
    <source>
        <dbReference type="ARBA" id="ARBA00021132"/>
    </source>
</evidence>
<dbReference type="STRING" id="404692.A0A0J6XZL3"/>
<comment type="function">
    <text evidence="1 9">DNA-binding protein that binds to both single- and double-stranded DNA. Binds preferentially to UV-damaged DNA. May be involved in DNA-metabolic processes.</text>
</comment>
<dbReference type="OrthoDB" id="9890280at2759"/>
<dbReference type="FunFam" id="2.130.10.10:FF:000562">
    <property type="entry name" value="DNA damage-binding protein CMR1"/>
    <property type="match status" value="1"/>
</dbReference>
<evidence type="ECO:0000256" key="6">
    <source>
        <dbReference type="ARBA" id="ARBA00022763"/>
    </source>
</evidence>
<dbReference type="GO" id="GO:2000001">
    <property type="term" value="P:regulation of DNA damage checkpoint"/>
    <property type="evidence" value="ECO:0007669"/>
    <property type="project" value="TreeGrafter"/>
</dbReference>
<dbReference type="InterPro" id="IPR050853">
    <property type="entry name" value="WD_repeat_DNA-damage-binding"/>
</dbReference>
<evidence type="ECO:0000256" key="5">
    <source>
        <dbReference type="ARBA" id="ARBA00022737"/>
    </source>
</evidence>
<evidence type="ECO:0000256" key="2">
    <source>
        <dbReference type="ARBA" id="ARBA00005434"/>
    </source>
</evidence>
<evidence type="ECO:0000256" key="8">
    <source>
        <dbReference type="PROSITE-ProRule" id="PRU00221"/>
    </source>
</evidence>
<feature type="region of interest" description="Disordered" evidence="10">
    <location>
        <begin position="212"/>
        <end position="233"/>
    </location>
</feature>
<dbReference type="Proteomes" id="UP000054565">
    <property type="component" value="Unassembled WGS sequence"/>
</dbReference>
<evidence type="ECO:0000313" key="12">
    <source>
        <dbReference type="Proteomes" id="UP000054565"/>
    </source>
</evidence>
<dbReference type="PROSITE" id="PS50082">
    <property type="entry name" value="WD_REPEATS_2"/>
    <property type="match status" value="1"/>
</dbReference>
<evidence type="ECO:0000313" key="11">
    <source>
        <dbReference type="EMBL" id="KMP01766.1"/>
    </source>
</evidence>
<name>A0A0J6XZL3_COCIT</name>
<dbReference type="PANTHER" id="PTHR14773:SF0">
    <property type="entry name" value="WD REPEAT-CONTAINING PROTEIN 76"/>
    <property type="match status" value="1"/>
</dbReference>
<feature type="compositionally biased region" description="Acidic residues" evidence="10">
    <location>
        <begin position="223"/>
        <end position="232"/>
    </location>
</feature>
<dbReference type="SMART" id="SM00320">
    <property type="entry name" value="WD40"/>
    <property type="match status" value="4"/>
</dbReference>
<dbReference type="AlphaFoldDB" id="A0A0J6XZL3"/>
<comment type="similarity">
    <text evidence="2 9">Belongs to the WD repeat DDB2/WDR76 family.</text>
</comment>
<dbReference type="PROSITE" id="PS00678">
    <property type="entry name" value="WD_REPEATS_1"/>
    <property type="match status" value="1"/>
</dbReference>
<organism evidence="11 12">
    <name type="scientific">Coccidioides immitis RMSCC 2394</name>
    <dbReference type="NCBI Taxonomy" id="404692"/>
    <lineage>
        <taxon>Eukaryota</taxon>
        <taxon>Fungi</taxon>
        <taxon>Dikarya</taxon>
        <taxon>Ascomycota</taxon>
        <taxon>Pezizomycotina</taxon>
        <taxon>Eurotiomycetes</taxon>
        <taxon>Eurotiomycetidae</taxon>
        <taxon>Onygenales</taxon>
        <taxon>Onygenaceae</taxon>
        <taxon>Coccidioides</taxon>
    </lineage>
</organism>
<dbReference type="SUPFAM" id="SSF50978">
    <property type="entry name" value="WD40 repeat-like"/>
    <property type="match status" value="1"/>
</dbReference>
<feature type="region of interest" description="Disordered" evidence="10">
    <location>
        <begin position="38"/>
        <end position="86"/>
    </location>
</feature>
<gene>
    <name evidence="11" type="ORF">CIRG_01905</name>
</gene>
<dbReference type="InterPro" id="IPR001680">
    <property type="entry name" value="WD40_rpt"/>
</dbReference>
<dbReference type="EMBL" id="DS028093">
    <property type="protein sequence ID" value="KMP01766.1"/>
    <property type="molecule type" value="Genomic_DNA"/>
</dbReference>
<sequence>MPRTKEEPELSEFEKQRAANIAERDALLKKLTLEAQSAGIFSKPPASKSSSQTKKKPAPKRVKKEDEPPVPRRMSSRLRGLAAESEIAKRKAEDEYQAMKAAAQAKRMRISGDLNVGDIVVGENKWNETGLQGLGIVNSAQRYQRTFGEEDIKKTTNKELKELREKMSGLQLWEPWEPNRIKITRERIYSMLFHPTESKPLIFAGDKTGHLGILDASQQPDQNESDEEDEYPDPTITTIKPHTNTISAMHIHPSDPSKLYSGSYDSSIRALDLEKSVATEAYAPASSSDDEPLSGIDMAPTDPHVLYFTTLDGFFGRHDMRVSSKANPGDGSAVTFYQLSEKKIGGFSLCPTQPHYMATASLDRTMKVWDLRHLSTKHPKPVGEHESSLSVSHAAFNQKGQIATTSYDNSIKIYDLASKGLKDWKPNHTLSEDEMAPDAVIRHNCQTGKWVTILRPQWQACPDSPVERFCIGNMNRFVDIYTSTGEQLAQLGADVITAVPAVAVFHRTQNWVVGGTGSAKVCLWM</sequence>
<keyword evidence="6 9" id="KW-0227">DNA damage</keyword>
<feature type="repeat" description="WD" evidence="8">
    <location>
        <begin position="356"/>
        <end position="372"/>
    </location>
</feature>
<evidence type="ECO:0000256" key="7">
    <source>
        <dbReference type="ARBA" id="ARBA00023125"/>
    </source>
</evidence>
<dbReference type="PANTHER" id="PTHR14773">
    <property type="entry name" value="WD REPEAT-CONTAINING PROTEIN 76"/>
    <property type="match status" value="1"/>
</dbReference>
<keyword evidence="7 9" id="KW-0238">DNA-binding</keyword>